<dbReference type="GO" id="GO:0016020">
    <property type="term" value="C:membrane"/>
    <property type="evidence" value="ECO:0007669"/>
    <property type="project" value="UniProtKB-SubCell"/>
</dbReference>
<evidence type="ECO:0000256" key="6">
    <source>
        <dbReference type="SAM" id="Phobius"/>
    </source>
</evidence>
<keyword evidence="2 6" id="KW-0812">Transmembrane</keyword>
<feature type="region of interest" description="Disordered" evidence="5">
    <location>
        <begin position="291"/>
        <end position="313"/>
    </location>
</feature>
<accession>A0A3F3PL63</accession>
<feature type="region of interest" description="Disordered" evidence="5">
    <location>
        <begin position="1"/>
        <end position="35"/>
    </location>
</feature>
<evidence type="ECO:0000256" key="4">
    <source>
        <dbReference type="ARBA" id="ARBA00023136"/>
    </source>
</evidence>
<dbReference type="Gene3D" id="3.30.40.10">
    <property type="entry name" value="Zinc/RING finger domain, C3HC4 (zinc finger)"/>
    <property type="match status" value="1"/>
</dbReference>
<feature type="region of interest" description="Disordered" evidence="5">
    <location>
        <begin position="55"/>
        <end position="75"/>
    </location>
</feature>
<keyword evidence="8" id="KW-1185">Reference proteome</keyword>
<dbReference type="RefSeq" id="XP_026620108.1">
    <property type="nucleotide sequence ID" value="XM_026774914.1"/>
</dbReference>
<dbReference type="PANTHER" id="PTHR46283">
    <property type="entry name" value="E3 UBIQUITIN-PROTEIN LIGASE MARCH5"/>
    <property type="match status" value="1"/>
</dbReference>
<sequence length="464" mass="50654">MAPIPGYSASIQPQSSDSNSTSPIRHDSKVRDTTCSASATRSCETSVTVLLKGTPKTATVHGSPTSPTLLSASDETEVSPYNSPWRSPCPCSLTAHEACLLDWLADLENPQSRRRNGDDAEMLCPQCKERIVVSRPRSYVVDIVRLVKRLARQMVLPGMVFMLGQTVWAGCYAHGLYSVYLVFGTDEARQILQKTADGVWNPGLNLGLPLIPLMLSLLSTRYAYGLLPAIPVMVFTAHQTGQVLELKVWPPSAAVTFAALPYLQSFYDILYERMFGKLERRWIAEVQPHQLDVNDDNAPPEHPEPDRPGDDNGVQIEINLELRRGSEDGPQVLNRGNAQGGGQGQNQDGGNGQPLGLGRRDGLVGHLDGLTDINLGPLALPAISASMGGLLKYILPTSWTAPSTLGKVQLGLLRTRWGRAVVGGCALVLLKDALGLYCRWKLAQTHRRRKVLNHDRSKKVEETG</sequence>
<dbReference type="Proteomes" id="UP000253729">
    <property type="component" value="Unassembled WGS sequence"/>
</dbReference>
<dbReference type="GeneID" id="38143270"/>
<evidence type="ECO:0008006" key="9">
    <source>
        <dbReference type="Google" id="ProtNLM"/>
    </source>
</evidence>
<feature type="transmembrane region" description="Helical" evidence="6">
    <location>
        <begin position="203"/>
        <end position="224"/>
    </location>
</feature>
<evidence type="ECO:0000256" key="1">
    <source>
        <dbReference type="ARBA" id="ARBA00004141"/>
    </source>
</evidence>
<reference evidence="7 8" key="1">
    <citation type="submission" date="2018-07" db="EMBL/GenBank/DDBJ databases">
        <title>The genomes of Aspergillus section Nigri reveals drivers in fungal speciation.</title>
        <authorList>
            <consortium name="DOE Joint Genome Institute"/>
            <person name="Vesth T.C."/>
            <person name="Nybo J."/>
            <person name="Theobald S."/>
            <person name="Brandl J."/>
            <person name="Frisvad J.C."/>
            <person name="Nielsen K.F."/>
            <person name="Lyhne E.K."/>
            <person name="Kogle M.E."/>
            <person name="Kuo A."/>
            <person name="Riley R."/>
            <person name="Clum A."/>
            <person name="Nolan M."/>
            <person name="Lipzen A."/>
            <person name="Salamov A."/>
            <person name="Henrissat B."/>
            <person name="Wiebenga A."/>
            <person name="De vries R.P."/>
            <person name="Grigoriev I.V."/>
            <person name="Mortensen U.H."/>
            <person name="Andersen M.R."/>
            <person name="Baker S.E."/>
        </authorList>
    </citation>
    <scope>NUCLEOTIDE SEQUENCE [LARGE SCALE GENOMIC DNA]</scope>
    <source>
        <strain evidence="7 8">CBS 139.54b</strain>
    </source>
</reference>
<feature type="compositionally biased region" description="Polar residues" evidence="5">
    <location>
        <begin position="56"/>
        <end position="75"/>
    </location>
</feature>
<dbReference type="AlphaFoldDB" id="A0A3F3PL63"/>
<evidence type="ECO:0000256" key="2">
    <source>
        <dbReference type="ARBA" id="ARBA00022692"/>
    </source>
</evidence>
<keyword evidence="4 6" id="KW-0472">Membrane</keyword>
<feature type="compositionally biased region" description="Gly residues" evidence="5">
    <location>
        <begin position="338"/>
        <end position="355"/>
    </location>
</feature>
<feature type="transmembrane region" description="Helical" evidence="6">
    <location>
        <begin position="155"/>
        <end position="183"/>
    </location>
</feature>
<feature type="region of interest" description="Disordered" evidence="5">
    <location>
        <begin position="327"/>
        <end position="358"/>
    </location>
</feature>
<name>A0A3F3PL63_9EURO</name>
<feature type="compositionally biased region" description="Basic and acidic residues" evidence="5">
    <location>
        <begin position="299"/>
        <end position="310"/>
    </location>
</feature>
<organism evidence="7 8">
    <name type="scientific">Aspergillus welwitschiae</name>
    <dbReference type="NCBI Taxonomy" id="1341132"/>
    <lineage>
        <taxon>Eukaryota</taxon>
        <taxon>Fungi</taxon>
        <taxon>Dikarya</taxon>
        <taxon>Ascomycota</taxon>
        <taxon>Pezizomycotina</taxon>
        <taxon>Eurotiomycetes</taxon>
        <taxon>Eurotiomycetidae</taxon>
        <taxon>Eurotiales</taxon>
        <taxon>Aspergillaceae</taxon>
        <taxon>Aspergillus</taxon>
        <taxon>Aspergillus subgen. Circumdati</taxon>
    </lineage>
</organism>
<evidence type="ECO:0000313" key="8">
    <source>
        <dbReference type="Proteomes" id="UP000253729"/>
    </source>
</evidence>
<proteinExistence type="predicted"/>
<dbReference type="InterPro" id="IPR013083">
    <property type="entry name" value="Znf_RING/FYVE/PHD"/>
</dbReference>
<gene>
    <name evidence="7" type="ORF">BDQ94DRAFT_185540</name>
</gene>
<comment type="subcellular location">
    <subcellularLocation>
        <location evidence="1">Membrane</location>
        <topology evidence="1">Multi-pass membrane protein</topology>
    </subcellularLocation>
</comment>
<feature type="compositionally biased region" description="Polar residues" evidence="5">
    <location>
        <begin position="9"/>
        <end position="23"/>
    </location>
</feature>
<dbReference type="EMBL" id="KZ852101">
    <property type="protein sequence ID" value="RDH27086.1"/>
    <property type="molecule type" value="Genomic_DNA"/>
</dbReference>
<protein>
    <recommendedName>
        <fullName evidence="9">RING-CH-type domain-containing protein</fullName>
    </recommendedName>
</protein>
<evidence type="ECO:0000256" key="3">
    <source>
        <dbReference type="ARBA" id="ARBA00022989"/>
    </source>
</evidence>
<dbReference type="STRING" id="1341132.A0A3F3PL63"/>
<evidence type="ECO:0000256" key="5">
    <source>
        <dbReference type="SAM" id="MobiDB-lite"/>
    </source>
</evidence>
<evidence type="ECO:0000313" key="7">
    <source>
        <dbReference type="EMBL" id="RDH27086.1"/>
    </source>
</evidence>
<keyword evidence="3 6" id="KW-1133">Transmembrane helix</keyword>